<proteinExistence type="predicted"/>
<dbReference type="AlphaFoldDB" id="A0A1D9QJR0"/>
<sequence length="191" mass="21826">MSPTDENAAMVKRKPNEQNYTANPKISRSVKARPKYFDVQVEEDGWVGIRLHEKLVANCQIFKYVLGLGGAAQCSCDGCLMGNPETRITWIQAWASKLQRETRRANLVHYATDRLEDLISQENHTQRVKCRFCEGLSTCPLQSHNVTSEQATPEMKSTENSNEKRFEDVSRDQFNANKLFEVDWRGAETPI</sequence>
<gene>
    <name evidence="2" type="ORF">sscle_14g099650</name>
</gene>
<evidence type="ECO:0000313" key="2">
    <source>
        <dbReference type="EMBL" id="APA15195.1"/>
    </source>
</evidence>
<organism evidence="2 3">
    <name type="scientific">Sclerotinia sclerotiorum (strain ATCC 18683 / 1980 / Ss-1)</name>
    <name type="common">White mold</name>
    <name type="synonym">Whetzelinia sclerotiorum</name>
    <dbReference type="NCBI Taxonomy" id="665079"/>
    <lineage>
        <taxon>Eukaryota</taxon>
        <taxon>Fungi</taxon>
        <taxon>Dikarya</taxon>
        <taxon>Ascomycota</taxon>
        <taxon>Pezizomycotina</taxon>
        <taxon>Leotiomycetes</taxon>
        <taxon>Helotiales</taxon>
        <taxon>Sclerotiniaceae</taxon>
        <taxon>Sclerotinia</taxon>
    </lineage>
</organism>
<dbReference type="Proteomes" id="UP000177798">
    <property type="component" value="Chromosome 14"/>
</dbReference>
<dbReference type="OrthoDB" id="3553583at2759"/>
<accession>A0A1D9QJR0</accession>
<protein>
    <submittedName>
        <fullName evidence="2">Uncharacterized protein</fullName>
    </submittedName>
</protein>
<evidence type="ECO:0000313" key="3">
    <source>
        <dbReference type="Proteomes" id="UP000177798"/>
    </source>
</evidence>
<feature type="region of interest" description="Disordered" evidence="1">
    <location>
        <begin position="1"/>
        <end position="22"/>
    </location>
</feature>
<evidence type="ECO:0000256" key="1">
    <source>
        <dbReference type="SAM" id="MobiDB-lite"/>
    </source>
</evidence>
<name>A0A1D9QJR0_SCLS1</name>
<dbReference type="EMBL" id="CP017827">
    <property type="protein sequence ID" value="APA15195.1"/>
    <property type="molecule type" value="Genomic_DNA"/>
</dbReference>
<dbReference type="VEuPathDB" id="FungiDB:sscle_14g099650"/>
<reference evidence="3" key="1">
    <citation type="journal article" date="2017" name="Genome Biol. Evol.">
        <title>The complete genome sequence of the phytopathogenic fungus Sclerotinia sclerotiorum reveals insights into the genome architecture of broad host range pathogens.</title>
        <authorList>
            <person name="Derbyshire M."/>
            <person name="Denton-Giles M."/>
            <person name="Hegedus D."/>
            <person name="Seifbarghy S."/>
            <person name="Rollins J."/>
            <person name="van Kan J."/>
            <person name="Seidl M.F."/>
            <person name="Faino L."/>
            <person name="Mbengue M."/>
            <person name="Navaud O."/>
            <person name="Raffaele S."/>
            <person name="Hammond-Kosack K."/>
            <person name="Heard S."/>
            <person name="Oliver R."/>
        </authorList>
    </citation>
    <scope>NUCLEOTIDE SEQUENCE [LARGE SCALE GENOMIC DNA]</scope>
    <source>
        <strain evidence="3">ATCC 18683 / 1980 / Ss-1</strain>
    </source>
</reference>
<feature type="region of interest" description="Disordered" evidence="1">
    <location>
        <begin position="145"/>
        <end position="165"/>
    </location>
</feature>